<dbReference type="InterPro" id="IPR050204">
    <property type="entry name" value="AraC_XylS_family_regulators"/>
</dbReference>
<accession>A0ABU8MJA1</accession>
<evidence type="ECO:0000256" key="3">
    <source>
        <dbReference type="ARBA" id="ARBA00023163"/>
    </source>
</evidence>
<reference evidence="5 6" key="1">
    <citation type="submission" date="2024-03" db="EMBL/GenBank/DDBJ databases">
        <title>Actinomycetospora sp. OC33-EN08, a novel actinomycete isolated from wild orchid (Aerides multiflora).</title>
        <authorList>
            <person name="Suriyachadkun C."/>
        </authorList>
    </citation>
    <scope>NUCLEOTIDE SEQUENCE [LARGE SCALE GENOMIC DNA]</scope>
    <source>
        <strain evidence="5 6">OC33-EN08</strain>
    </source>
</reference>
<sequence length="199" mass="21459">MTVAHPWVREAAGPSLILPDGCLDVIVRPDGEAVVAGPDAVAREHATVGRFRGVRFSHGVGSLVLEVPAEELVGRTVPLADVVGRVPDVGSWLRRRMADLPDDGPWARYVFDASARGVPVAAIADEVGLSARTLQRRCRVRFGYGPQHLHRVLRLQRALARRREGSSWADTAAAAGYVDQQHLSREARALTGRAPTALG</sequence>
<dbReference type="Proteomes" id="UP001385809">
    <property type="component" value="Unassembled WGS sequence"/>
</dbReference>
<dbReference type="RefSeq" id="WP_337693999.1">
    <property type="nucleotide sequence ID" value="NZ_JBBEGN010000002.1"/>
</dbReference>
<dbReference type="PANTHER" id="PTHR46796">
    <property type="entry name" value="HTH-TYPE TRANSCRIPTIONAL ACTIVATOR RHAS-RELATED"/>
    <property type="match status" value="1"/>
</dbReference>
<proteinExistence type="predicted"/>
<gene>
    <name evidence="5" type="ORF">WCD74_06415</name>
</gene>
<keyword evidence="1" id="KW-0805">Transcription regulation</keyword>
<dbReference type="PANTHER" id="PTHR46796:SF15">
    <property type="entry name" value="BLL1074 PROTEIN"/>
    <property type="match status" value="1"/>
</dbReference>
<dbReference type="PROSITE" id="PS01124">
    <property type="entry name" value="HTH_ARAC_FAMILY_2"/>
    <property type="match status" value="1"/>
</dbReference>
<keyword evidence="2" id="KW-0238">DNA-binding</keyword>
<dbReference type="Gene3D" id="1.10.10.60">
    <property type="entry name" value="Homeodomain-like"/>
    <property type="match status" value="1"/>
</dbReference>
<dbReference type="SMART" id="SM00342">
    <property type="entry name" value="HTH_ARAC"/>
    <property type="match status" value="1"/>
</dbReference>
<name>A0ABU8MJA1_9PSEU</name>
<feature type="domain" description="HTH araC/xylS-type" evidence="4">
    <location>
        <begin position="104"/>
        <end position="199"/>
    </location>
</feature>
<dbReference type="InterPro" id="IPR018060">
    <property type="entry name" value="HTH_AraC"/>
</dbReference>
<keyword evidence="3" id="KW-0804">Transcription</keyword>
<dbReference type="Pfam" id="PF12833">
    <property type="entry name" value="HTH_18"/>
    <property type="match status" value="1"/>
</dbReference>
<evidence type="ECO:0000256" key="2">
    <source>
        <dbReference type="ARBA" id="ARBA00023125"/>
    </source>
</evidence>
<evidence type="ECO:0000313" key="6">
    <source>
        <dbReference type="Proteomes" id="UP001385809"/>
    </source>
</evidence>
<evidence type="ECO:0000313" key="5">
    <source>
        <dbReference type="EMBL" id="MEJ2867393.1"/>
    </source>
</evidence>
<evidence type="ECO:0000259" key="4">
    <source>
        <dbReference type="PROSITE" id="PS01124"/>
    </source>
</evidence>
<dbReference type="EMBL" id="JBBEGN010000002">
    <property type="protein sequence ID" value="MEJ2867393.1"/>
    <property type="molecule type" value="Genomic_DNA"/>
</dbReference>
<organism evidence="5 6">
    <name type="scientific">Actinomycetospora aurantiaca</name>
    <dbReference type="NCBI Taxonomy" id="3129233"/>
    <lineage>
        <taxon>Bacteria</taxon>
        <taxon>Bacillati</taxon>
        <taxon>Actinomycetota</taxon>
        <taxon>Actinomycetes</taxon>
        <taxon>Pseudonocardiales</taxon>
        <taxon>Pseudonocardiaceae</taxon>
        <taxon>Actinomycetospora</taxon>
    </lineage>
</organism>
<evidence type="ECO:0000256" key="1">
    <source>
        <dbReference type="ARBA" id="ARBA00023015"/>
    </source>
</evidence>
<protein>
    <submittedName>
        <fullName evidence="5">AraC family transcriptional regulator</fullName>
    </submittedName>
</protein>
<comment type="caution">
    <text evidence="5">The sequence shown here is derived from an EMBL/GenBank/DDBJ whole genome shotgun (WGS) entry which is preliminary data.</text>
</comment>
<keyword evidence="6" id="KW-1185">Reference proteome</keyword>